<evidence type="ECO:0000256" key="4">
    <source>
        <dbReference type="ARBA" id="ARBA00004659"/>
    </source>
</evidence>
<dbReference type="InterPro" id="IPR000836">
    <property type="entry name" value="PRTase_dom"/>
</dbReference>
<keyword evidence="10 12" id="KW-0808">Transferase</keyword>
<feature type="domain" description="Phosphoribosyltransferase" evidence="13">
    <location>
        <begin position="33"/>
        <end position="173"/>
    </location>
</feature>
<protein>
    <recommendedName>
        <fullName evidence="7 12">Adenine phosphoribosyltransferase</fullName>
        <shortName evidence="12">APRT</shortName>
        <ecNumber evidence="7 12">2.4.2.7</ecNumber>
    </recommendedName>
</protein>
<keyword evidence="9 12" id="KW-0328">Glycosyltransferase</keyword>
<dbReference type="GO" id="GO:0005737">
    <property type="term" value="C:cytoplasm"/>
    <property type="evidence" value="ECO:0007669"/>
    <property type="project" value="UniProtKB-SubCell"/>
</dbReference>
<dbReference type="Gene3D" id="3.40.50.2020">
    <property type="match status" value="1"/>
</dbReference>
<dbReference type="STRING" id="187101.VC03_06270"/>
<evidence type="ECO:0000259" key="13">
    <source>
        <dbReference type="Pfam" id="PF00156"/>
    </source>
</evidence>
<dbReference type="InterPro" id="IPR005764">
    <property type="entry name" value="Ade_phspho_trans"/>
</dbReference>
<dbReference type="AlphaFoldDB" id="A0A0E3ZB66"/>
<dbReference type="GO" id="GO:0006166">
    <property type="term" value="P:purine ribonucleoside salvage"/>
    <property type="evidence" value="ECO:0007669"/>
    <property type="project" value="UniProtKB-UniRule"/>
</dbReference>
<dbReference type="EC" id="2.4.2.7" evidence="7 12"/>
<dbReference type="NCBIfam" id="TIGR01090">
    <property type="entry name" value="apt"/>
    <property type="match status" value="1"/>
</dbReference>
<evidence type="ECO:0000256" key="11">
    <source>
        <dbReference type="ARBA" id="ARBA00022726"/>
    </source>
</evidence>
<comment type="similarity">
    <text evidence="5 12">Belongs to the purine/pyrimidine phosphoribosyltransferase family.</text>
</comment>
<evidence type="ECO:0000256" key="7">
    <source>
        <dbReference type="ARBA" id="ARBA00011893"/>
    </source>
</evidence>
<evidence type="ECO:0000256" key="10">
    <source>
        <dbReference type="ARBA" id="ARBA00022679"/>
    </source>
</evidence>
<accession>A0A0E3ZB66</accession>
<organism evidence="14 15">
    <name type="scientific">Sneathia vaginalis</name>
    <dbReference type="NCBI Taxonomy" id="187101"/>
    <lineage>
        <taxon>Bacteria</taxon>
        <taxon>Fusobacteriati</taxon>
        <taxon>Fusobacteriota</taxon>
        <taxon>Fusobacteriia</taxon>
        <taxon>Fusobacteriales</taxon>
        <taxon>Leptotrichiaceae</taxon>
        <taxon>Sneathia</taxon>
    </lineage>
</organism>
<dbReference type="Pfam" id="PF00156">
    <property type="entry name" value="Pribosyltran"/>
    <property type="match status" value="1"/>
</dbReference>
<dbReference type="RefSeq" id="WP_046329174.1">
    <property type="nucleotide sequence ID" value="NZ_CAUPIC010000008.1"/>
</dbReference>
<evidence type="ECO:0000256" key="8">
    <source>
        <dbReference type="ARBA" id="ARBA00022490"/>
    </source>
</evidence>
<dbReference type="PATRIC" id="fig|1069640.6.peg.1245"/>
<evidence type="ECO:0000256" key="2">
    <source>
        <dbReference type="ARBA" id="ARBA00003968"/>
    </source>
</evidence>
<dbReference type="UniPathway" id="UPA00588">
    <property type="reaction ID" value="UER00646"/>
</dbReference>
<comment type="subcellular location">
    <subcellularLocation>
        <location evidence="3 12">Cytoplasm</location>
    </subcellularLocation>
</comment>
<dbReference type="NCBIfam" id="NF002636">
    <property type="entry name" value="PRK02304.1-5"/>
    <property type="match status" value="1"/>
</dbReference>
<evidence type="ECO:0000256" key="1">
    <source>
        <dbReference type="ARBA" id="ARBA00000868"/>
    </source>
</evidence>
<reference evidence="14 15" key="1">
    <citation type="journal article" date="2012" name="BMC Genomics">
        <title>Genomic sequence analysis and characterization of Sneathia amnii sp. nov.</title>
        <authorList>
            <consortium name="Vaginal Microbiome Consortium (additional members)"/>
            <person name="Harwich M.D.Jr."/>
            <person name="Serrano M.G."/>
            <person name="Fettweis J.M."/>
            <person name="Alves J.M."/>
            <person name="Reimers M.A."/>
            <person name="Buck G.A."/>
            <person name="Jefferson K.K."/>
        </authorList>
    </citation>
    <scope>NUCLEOTIDE SEQUENCE [LARGE SCALE GENOMIC DNA]</scope>
    <source>
        <strain evidence="14 15">SN35</strain>
    </source>
</reference>
<dbReference type="CDD" id="cd06223">
    <property type="entry name" value="PRTases_typeI"/>
    <property type="match status" value="1"/>
</dbReference>
<comment type="pathway">
    <text evidence="4 12">Purine metabolism; AMP biosynthesis via salvage pathway; AMP from adenine: step 1/1.</text>
</comment>
<evidence type="ECO:0000313" key="15">
    <source>
        <dbReference type="Proteomes" id="UP000033103"/>
    </source>
</evidence>
<evidence type="ECO:0000256" key="9">
    <source>
        <dbReference type="ARBA" id="ARBA00022676"/>
    </source>
</evidence>
<evidence type="ECO:0000256" key="3">
    <source>
        <dbReference type="ARBA" id="ARBA00004496"/>
    </source>
</evidence>
<comment type="subunit">
    <text evidence="6 12">Homodimer.</text>
</comment>
<comment type="catalytic activity">
    <reaction evidence="1 12">
        <text>AMP + diphosphate = 5-phospho-alpha-D-ribose 1-diphosphate + adenine</text>
        <dbReference type="Rhea" id="RHEA:16609"/>
        <dbReference type="ChEBI" id="CHEBI:16708"/>
        <dbReference type="ChEBI" id="CHEBI:33019"/>
        <dbReference type="ChEBI" id="CHEBI:58017"/>
        <dbReference type="ChEBI" id="CHEBI:456215"/>
        <dbReference type="EC" id="2.4.2.7"/>
    </reaction>
</comment>
<dbReference type="PANTHER" id="PTHR32315:SF3">
    <property type="entry name" value="ADENINE PHOSPHORIBOSYLTRANSFERASE"/>
    <property type="match status" value="1"/>
</dbReference>
<dbReference type="KEGG" id="sns:VC03_06270"/>
<name>A0A0E3ZB66_9FUSO</name>
<dbReference type="GO" id="GO:0044209">
    <property type="term" value="P:AMP salvage"/>
    <property type="evidence" value="ECO:0007669"/>
    <property type="project" value="UniProtKB-UniRule"/>
</dbReference>
<dbReference type="Proteomes" id="UP000033103">
    <property type="component" value="Chromosome"/>
</dbReference>
<keyword evidence="15" id="KW-1185">Reference proteome</keyword>
<proteinExistence type="inferred from homology"/>
<dbReference type="GO" id="GO:0006168">
    <property type="term" value="P:adenine salvage"/>
    <property type="evidence" value="ECO:0007669"/>
    <property type="project" value="InterPro"/>
</dbReference>
<evidence type="ECO:0000256" key="12">
    <source>
        <dbReference type="HAMAP-Rule" id="MF_00004"/>
    </source>
</evidence>
<dbReference type="GO" id="GO:0002055">
    <property type="term" value="F:adenine binding"/>
    <property type="evidence" value="ECO:0007669"/>
    <property type="project" value="TreeGrafter"/>
</dbReference>
<dbReference type="GO" id="GO:0016208">
    <property type="term" value="F:AMP binding"/>
    <property type="evidence" value="ECO:0007669"/>
    <property type="project" value="TreeGrafter"/>
</dbReference>
<dbReference type="InterPro" id="IPR050054">
    <property type="entry name" value="UPRTase/APRTase"/>
</dbReference>
<keyword evidence="11 12" id="KW-0660">Purine salvage</keyword>
<dbReference type="GO" id="GO:0003999">
    <property type="term" value="F:adenine phosphoribosyltransferase activity"/>
    <property type="evidence" value="ECO:0007669"/>
    <property type="project" value="UniProtKB-UniRule"/>
</dbReference>
<dbReference type="FunFam" id="3.40.50.2020:FF:000004">
    <property type="entry name" value="Adenine phosphoribosyltransferase"/>
    <property type="match status" value="1"/>
</dbReference>
<comment type="function">
    <text evidence="2 12">Catalyzes a salvage reaction resulting in the formation of AMP, that is energically less costly than de novo synthesis.</text>
</comment>
<evidence type="ECO:0000313" key="14">
    <source>
        <dbReference type="EMBL" id="AKC96070.1"/>
    </source>
</evidence>
<dbReference type="NCBIfam" id="NF002634">
    <property type="entry name" value="PRK02304.1-3"/>
    <property type="match status" value="1"/>
</dbReference>
<dbReference type="EMBL" id="CP011280">
    <property type="protein sequence ID" value="AKC96070.1"/>
    <property type="molecule type" value="Genomic_DNA"/>
</dbReference>
<dbReference type="PANTHER" id="PTHR32315">
    <property type="entry name" value="ADENINE PHOSPHORIBOSYLTRANSFERASE"/>
    <property type="match status" value="1"/>
</dbReference>
<dbReference type="HOGENOM" id="CLU_063339_3_0_0"/>
<dbReference type="OrthoDB" id="9803963at2"/>
<gene>
    <name evidence="12" type="primary">apt</name>
    <name evidence="14" type="ORF">VC03_06270</name>
</gene>
<dbReference type="SUPFAM" id="SSF53271">
    <property type="entry name" value="PRTase-like"/>
    <property type="match status" value="1"/>
</dbReference>
<sequence length="176" mass="19586">MTKLENEKLSSMIRTIPNFPEEGILFRDITTALKDKQGLKLIIDDFINRYKNKGIDYVLGADARGFIFGAVIAYEIGAGFVPARKLGKLPAETIKASYELEYGKNTIEIHKDAITEGSNVLIVDDLLATGGTAEAMVKLVESAKANIYELAFLIELKDLNGREKLHNNKVYSILKY</sequence>
<evidence type="ECO:0000256" key="5">
    <source>
        <dbReference type="ARBA" id="ARBA00008391"/>
    </source>
</evidence>
<keyword evidence="8 12" id="KW-0963">Cytoplasm</keyword>
<dbReference type="InterPro" id="IPR029057">
    <property type="entry name" value="PRTase-like"/>
</dbReference>
<dbReference type="HAMAP" id="MF_00004">
    <property type="entry name" value="Aden_phosphoribosyltr"/>
    <property type="match status" value="1"/>
</dbReference>
<evidence type="ECO:0000256" key="6">
    <source>
        <dbReference type="ARBA" id="ARBA00011738"/>
    </source>
</evidence>